<dbReference type="FunFam" id="2.40.50.140:FF:000011">
    <property type="entry name" value="30S ribosomal protein S1"/>
    <property type="match status" value="1"/>
</dbReference>
<keyword evidence="11" id="KW-1185">Reference proteome</keyword>
<evidence type="ECO:0000256" key="2">
    <source>
        <dbReference type="ARBA" id="ARBA00022737"/>
    </source>
</evidence>
<dbReference type="CDD" id="cd05687">
    <property type="entry name" value="S1_RPS1_repeat_ec1_hs1"/>
    <property type="match status" value="1"/>
</dbReference>
<dbReference type="OrthoDB" id="9804077at2"/>
<comment type="caution">
    <text evidence="10">The sequence shown here is derived from an EMBL/GenBank/DDBJ whole genome shotgun (WGS) entry which is preliminary data.</text>
</comment>
<dbReference type="CDD" id="cd04465">
    <property type="entry name" value="S1_RPS1_repeat_ec2_hs2"/>
    <property type="match status" value="1"/>
</dbReference>
<dbReference type="EMBL" id="PXOT01000022">
    <property type="protein sequence ID" value="PSG90961.1"/>
    <property type="molecule type" value="Genomic_DNA"/>
</dbReference>
<comment type="similarity">
    <text evidence="1">Belongs to the bacterial ribosomal protein bS1 family.</text>
</comment>
<organism evidence="10 11">
    <name type="scientific">Mesoflavibacter zeaxanthinifaciens subsp. sabulilitoris</name>
    <dbReference type="NCBI Taxonomy" id="1520893"/>
    <lineage>
        <taxon>Bacteria</taxon>
        <taxon>Pseudomonadati</taxon>
        <taxon>Bacteroidota</taxon>
        <taxon>Flavobacteriia</taxon>
        <taxon>Flavobacteriales</taxon>
        <taxon>Flavobacteriaceae</taxon>
        <taxon>Mesoflavibacter</taxon>
    </lineage>
</organism>
<dbReference type="PROSITE" id="PS50126">
    <property type="entry name" value="S1"/>
    <property type="match status" value="6"/>
</dbReference>
<dbReference type="RefSeq" id="WP_027879960.1">
    <property type="nucleotide sequence ID" value="NZ_JACHWV010000007.1"/>
</dbReference>
<feature type="compositionally biased region" description="Basic and acidic residues" evidence="8">
    <location>
        <begin position="1"/>
        <end position="14"/>
    </location>
</feature>
<evidence type="ECO:0000313" key="11">
    <source>
        <dbReference type="Proteomes" id="UP000238430"/>
    </source>
</evidence>
<keyword evidence="5" id="KW-0687">Ribonucleoprotein</keyword>
<dbReference type="InterPro" id="IPR003029">
    <property type="entry name" value="S1_domain"/>
</dbReference>
<dbReference type="SUPFAM" id="SSF50249">
    <property type="entry name" value="Nucleic acid-binding proteins"/>
    <property type="match status" value="6"/>
</dbReference>
<evidence type="ECO:0000256" key="3">
    <source>
        <dbReference type="ARBA" id="ARBA00022884"/>
    </source>
</evidence>
<feature type="domain" description="S1 motif" evidence="9">
    <location>
        <begin position="239"/>
        <end position="307"/>
    </location>
</feature>
<dbReference type="Gene3D" id="2.40.50.140">
    <property type="entry name" value="Nucleic acid-binding proteins"/>
    <property type="match status" value="6"/>
</dbReference>
<keyword evidence="2" id="KW-0677">Repeat</keyword>
<dbReference type="FunFam" id="2.40.50.140:FF:000110">
    <property type="entry name" value="30S ribosomal protein S1"/>
    <property type="match status" value="1"/>
</dbReference>
<dbReference type="PANTHER" id="PTHR10724">
    <property type="entry name" value="30S RIBOSOMAL PROTEIN S1"/>
    <property type="match status" value="1"/>
</dbReference>
<dbReference type="Pfam" id="PF00575">
    <property type="entry name" value="S1"/>
    <property type="match status" value="6"/>
</dbReference>
<dbReference type="InterPro" id="IPR035104">
    <property type="entry name" value="Ribosomal_protein_S1-like"/>
</dbReference>
<dbReference type="SMART" id="SM00316">
    <property type="entry name" value="S1"/>
    <property type="match status" value="6"/>
</dbReference>
<protein>
    <recommendedName>
        <fullName evidence="6">Small ribosomal subunit protein bS1</fullName>
    </recommendedName>
    <alternativeName>
        <fullName evidence="7">30S ribosomal protein S1</fullName>
    </alternativeName>
</protein>
<dbReference type="PRINTS" id="PR00681">
    <property type="entry name" value="RIBOSOMALS1"/>
</dbReference>
<proteinExistence type="inferred from homology"/>
<evidence type="ECO:0000256" key="4">
    <source>
        <dbReference type="ARBA" id="ARBA00022980"/>
    </source>
</evidence>
<feature type="region of interest" description="Disordered" evidence="8">
    <location>
        <begin position="1"/>
        <end position="29"/>
    </location>
</feature>
<feature type="domain" description="S1 motif" evidence="9">
    <location>
        <begin position="324"/>
        <end position="394"/>
    </location>
</feature>
<dbReference type="NCBIfam" id="NF004953">
    <property type="entry name" value="PRK06299.1-3"/>
    <property type="match status" value="1"/>
</dbReference>
<dbReference type="GO" id="GO:0003735">
    <property type="term" value="F:structural constituent of ribosome"/>
    <property type="evidence" value="ECO:0007669"/>
    <property type="project" value="TreeGrafter"/>
</dbReference>
<dbReference type="CDD" id="cd05688">
    <property type="entry name" value="S1_RPS1_repeat_ec3"/>
    <property type="match status" value="1"/>
</dbReference>
<evidence type="ECO:0000256" key="6">
    <source>
        <dbReference type="ARBA" id="ARBA00035293"/>
    </source>
</evidence>
<reference evidence="10 11" key="1">
    <citation type="submission" date="2018-03" db="EMBL/GenBank/DDBJ databases">
        <title>Mesoflavibacter sp. HG37 and Mesoflavibacter sp. HG96 sp.nov., two marine bacteria isolated from seawater of Western Pacific Ocean.</title>
        <authorList>
            <person name="Cheng H."/>
            <person name="Wu Y.-H."/>
            <person name="Guo L.-L."/>
            <person name="Xu X.-W."/>
        </authorList>
    </citation>
    <scope>NUCLEOTIDE SEQUENCE [LARGE SCALE GENOMIC DNA]</scope>
    <source>
        <strain evidence="10 11">KCTC 42117</strain>
    </source>
</reference>
<sequence length="609" mass="68105">MAEKAQDAKVEATEAKQNNAPEVSEAQKNPEKFLKEFNWHNYQEGIDEVEDSQLKEFEKLVSENFVDTLDDEVVEGEVVHITDRDAIIDINAKSEGVISLNEFRYNPNLAVGDKVEVLIDVREDATGQLVLSHRKARVIKAWDRVNKAHETGEIVNGFVKCRTKGGMIVDVFGIEAFLPGSQIDVKPIRDYDQYVNKTMEFKVVKINHEFKNVVVSHKALIEADIEEQKKEIIGQLEKGQVLEGVVKNITSYGVFIDLGGVDGLIHITDLSWSRINHPNEIVELDQKLNVVILDFDEDKSRIQLGLKQLSKHPWDALGEEVAVGDKVKGKVVVIADYGAFIEVAEGVEGLVHVSEMSWSTHLRSANDFVNVGDEVEAVILTLDREDRKMSLGIKQLTPDPWTDITTKYPVGSRHTGTVRNFTNFGVFVELEEGIDGLIYISDLSWTKKIKHPSEFCNVGDKLDVVVLELDVEGRKLSLGHKQTTENPWDKYESEFALGTTHTAEIADVVDKGATIEFNEDIVAFVPSRHMEKEDGKMLKKGDTAEFKIIEFNKEFKRVVASHTAVFKEEEIANVKAAAKKAEAQAAEAKPTLGDANEALQALKDKMDGK</sequence>
<feature type="domain" description="S1 motif" evidence="9">
    <location>
        <begin position="152"/>
        <end position="218"/>
    </location>
</feature>
<keyword evidence="4 10" id="KW-0689">Ribosomal protein</keyword>
<feature type="region of interest" description="Disordered" evidence="8">
    <location>
        <begin position="585"/>
        <end position="609"/>
    </location>
</feature>
<name>A0A2T1NET1_9FLAO</name>
<dbReference type="GO" id="GO:0003729">
    <property type="term" value="F:mRNA binding"/>
    <property type="evidence" value="ECO:0007669"/>
    <property type="project" value="TreeGrafter"/>
</dbReference>
<dbReference type="InterPro" id="IPR050437">
    <property type="entry name" value="Ribos_protein_bS1-like"/>
</dbReference>
<feature type="domain" description="S1 motif" evidence="9">
    <location>
        <begin position="411"/>
        <end position="481"/>
    </location>
</feature>
<evidence type="ECO:0000259" key="9">
    <source>
        <dbReference type="PROSITE" id="PS50126"/>
    </source>
</evidence>
<evidence type="ECO:0000256" key="5">
    <source>
        <dbReference type="ARBA" id="ARBA00023274"/>
    </source>
</evidence>
<dbReference type="InterPro" id="IPR012340">
    <property type="entry name" value="NA-bd_OB-fold"/>
</dbReference>
<feature type="domain" description="S1 motif" evidence="9">
    <location>
        <begin position="71"/>
        <end position="134"/>
    </location>
</feature>
<dbReference type="GO" id="GO:0022627">
    <property type="term" value="C:cytosolic small ribosomal subunit"/>
    <property type="evidence" value="ECO:0007669"/>
    <property type="project" value="TreeGrafter"/>
</dbReference>
<accession>A0A2T1NET1</accession>
<gene>
    <name evidence="10" type="ORF">C7H61_06805</name>
</gene>
<dbReference type="PANTHER" id="PTHR10724:SF7">
    <property type="entry name" value="SMALL RIBOSOMAL SUBUNIT PROTEIN BS1C"/>
    <property type="match status" value="1"/>
</dbReference>
<evidence type="ECO:0000256" key="1">
    <source>
        <dbReference type="ARBA" id="ARBA00006767"/>
    </source>
</evidence>
<dbReference type="GO" id="GO:0006412">
    <property type="term" value="P:translation"/>
    <property type="evidence" value="ECO:0007669"/>
    <property type="project" value="TreeGrafter"/>
</dbReference>
<evidence type="ECO:0000313" key="10">
    <source>
        <dbReference type="EMBL" id="PSG90961.1"/>
    </source>
</evidence>
<keyword evidence="3" id="KW-0694">RNA-binding</keyword>
<dbReference type="Proteomes" id="UP000238430">
    <property type="component" value="Unassembled WGS sequence"/>
</dbReference>
<dbReference type="AlphaFoldDB" id="A0A2T1NET1"/>
<feature type="domain" description="S1 motif" evidence="9">
    <location>
        <begin position="498"/>
        <end position="563"/>
    </location>
</feature>
<evidence type="ECO:0000256" key="8">
    <source>
        <dbReference type="SAM" id="MobiDB-lite"/>
    </source>
</evidence>
<evidence type="ECO:0000256" key="7">
    <source>
        <dbReference type="ARBA" id="ARBA00035517"/>
    </source>
</evidence>